<evidence type="ECO:0000259" key="2">
    <source>
        <dbReference type="SMART" id="SM00939"/>
    </source>
</evidence>
<dbReference type="InterPro" id="IPR008979">
    <property type="entry name" value="Galactose-bd-like_sf"/>
</dbReference>
<dbReference type="InterPro" id="IPR050585">
    <property type="entry name" value="Xaa-Pro_dipeptidyl-ppase/CocE"/>
</dbReference>
<dbReference type="GO" id="GO:0008239">
    <property type="term" value="F:dipeptidyl-peptidase activity"/>
    <property type="evidence" value="ECO:0007669"/>
    <property type="project" value="InterPro"/>
</dbReference>
<dbReference type="Gene3D" id="1.10.3020.10">
    <property type="entry name" value="alpha-amino acid ester hydrolase ( Helical cap domain)"/>
    <property type="match status" value="1"/>
</dbReference>
<dbReference type="Pfam" id="PF08530">
    <property type="entry name" value="PepX_C"/>
    <property type="match status" value="1"/>
</dbReference>
<dbReference type="InterPro" id="IPR005674">
    <property type="entry name" value="CocE/Ser_esterase"/>
</dbReference>
<dbReference type="Gene3D" id="3.40.50.1820">
    <property type="entry name" value="alpha/beta hydrolase"/>
    <property type="match status" value="1"/>
</dbReference>
<dbReference type="PANTHER" id="PTHR43056">
    <property type="entry name" value="PEPTIDASE S9 PROLYL OLIGOPEPTIDASE"/>
    <property type="match status" value="1"/>
</dbReference>
<accession>A0A7W9LE01</accession>
<feature type="domain" description="Xaa-Pro dipeptidyl-peptidase C-terminal" evidence="2">
    <location>
        <begin position="314"/>
        <end position="569"/>
    </location>
</feature>
<dbReference type="EMBL" id="JACHMB010000001">
    <property type="protein sequence ID" value="MBB5780327.1"/>
    <property type="molecule type" value="Genomic_DNA"/>
</dbReference>
<proteinExistence type="predicted"/>
<dbReference type="SMART" id="SM00939">
    <property type="entry name" value="PepX_C"/>
    <property type="match status" value="1"/>
</dbReference>
<dbReference type="Gene3D" id="2.60.120.260">
    <property type="entry name" value="Galactose-binding domain-like"/>
    <property type="match status" value="1"/>
</dbReference>
<dbReference type="InterPro" id="IPR000383">
    <property type="entry name" value="Xaa-Pro-like_dom"/>
</dbReference>
<dbReference type="PANTHER" id="PTHR43056:SF10">
    <property type="entry name" value="COCE_NOND FAMILY, PUTATIVE (AFU_ORTHOLOGUE AFUA_7G00600)-RELATED"/>
    <property type="match status" value="1"/>
</dbReference>
<evidence type="ECO:0000256" key="1">
    <source>
        <dbReference type="ARBA" id="ARBA00022801"/>
    </source>
</evidence>
<sequence length="575" mass="62800">MRFSVEKDVMVPMRDGVTLATDLWIPEGPPAPTLLVRVPYGKDALPGLGGSPLTPNLQALLEAGYAVVWQDTRGRFRSNGEFTPHLDDPHDGADTIAWLLEQPWCDGNIGSYGASYLGFVQWAGASQAPAGLKAIAPTVTSTDFYHAPWYSAGGALSWHTTWTWATMMTLTAAQTAGDFGVLMEAAGMAADPQPHLATLPIGDQPLLNKQSPWWAEWLRHPARDRFWQDLAVAERFDRVTVPALNVGGWFDLFVDSTVRTYTRMRAEGGSAEARDGQRLIIGPWDHLYQDGAYHDRRFGMSAGGMAADLTGAHIRFFDRWLRGRTDALDGTAPVRIFVMGIDQWRDEQDWPLPGTEYTDYFLDGAGRANTAGGDGVLSPRPPAAEATDTYTYDPADPVPTLGGRIMMPAAVNGTGPVDQRPVEAREDVLCFTTPALEEPVEVTGHVSLVLHVTSSARDTDFTGKLVDVFPDGRAIYLTDGILRARYRDSLAEPEPLVPGQVYEVTLDLSVTSNVFLPGHRIRLEVSSSDFPRYDRNTNTGGTIAEDTADQVVVATNSVLHGPGHPSRLILPVIHR</sequence>
<evidence type="ECO:0000313" key="4">
    <source>
        <dbReference type="Proteomes" id="UP000579153"/>
    </source>
</evidence>
<gene>
    <name evidence="3" type="ORF">HD596_007083</name>
</gene>
<keyword evidence="1 3" id="KW-0378">Hydrolase</keyword>
<dbReference type="InterPro" id="IPR029058">
    <property type="entry name" value="AB_hydrolase_fold"/>
</dbReference>
<dbReference type="Proteomes" id="UP000579153">
    <property type="component" value="Unassembled WGS sequence"/>
</dbReference>
<dbReference type="RefSeq" id="WP_185073697.1">
    <property type="nucleotide sequence ID" value="NZ_JACHMB010000001.1"/>
</dbReference>
<dbReference type="NCBIfam" id="TIGR00976">
    <property type="entry name" value="CocE_NonD"/>
    <property type="match status" value="1"/>
</dbReference>
<dbReference type="AlphaFoldDB" id="A0A7W9LE01"/>
<name>A0A7W9LE01_9ACTN</name>
<evidence type="ECO:0000313" key="3">
    <source>
        <dbReference type="EMBL" id="MBB5780327.1"/>
    </source>
</evidence>
<comment type="caution">
    <text evidence="3">The sequence shown here is derived from an EMBL/GenBank/DDBJ whole genome shotgun (WGS) entry which is preliminary data.</text>
</comment>
<reference evidence="3 4" key="1">
    <citation type="submission" date="2020-08" db="EMBL/GenBank/DDBJ databases">
        <title>Sequencing the genomes of 1000 actinobacteria strains.</title>
        <authorList>
            <person name="Klenk H.-P."/>
        </authorList>
    </citation>
    <scope>NUCLEOTIDE SEQUENCE [LARGE SCALE GENOMIC DNA]</scope>
    <source>
        <strain evidence="3 4">DSM 45507</strain>
    </source>
</reference>
<keyword evidence="4" id="KW-1185">Reference proteome</keyword>
<organism evidence="3 4">
    <name type="scientific">Nonomuraea jabiensis</name>
    <dbReference type="NCBI Taxonomy" id="882448"/>
    <lineage>
        <taxon>Bacteria</taxon>
        <taxon>Bacillati</taxon>
        <taxon>Actinomycetota</taxon>
        <taxon>Actinomycetes</taxon>
        <taxon>Streptosporangiales</taxon>
        <taxon>Streptosporangiaceae</taxon>
        <taxon>Nonomuraea</taxon>
    </lineage>
</organism>
<dbReference type="InterPro" id="IPR013736">
    <property type="entry name" value="Xaa-Pro_dipept_C"/>
</dbReference>
<dbReference type="SUPFAM" id="SSF49785">
    <property type="entry name" value="Galactose-binding domain-like"/>
    <property type="match status" value="1"/>
</dbReference>
<protein>
    <submittedName>
        <fullName evidence="3">Putative CocE/NonD family hydrolase</fullName>
    </submittedName>
</protein>
<dbReference type="Pfam" id="PF02129">
    <property type="entry name" value="Peptidase_S15"/>
    <property type="match status" value="1"/>
</dbReference>
<dbReference type="SUPFAM" id="SSF53474">
    <property type="entry name" value="alpha/beta-Hydrolases"/>
    <property type="match status" value="1"/>
</dbReference>